<name>A0A3N0B235_9ACTN</name>
<keyword evidence="1" id="KW-0805">Transcription regulation</keyword>
<evidence type="ECO:0000256" key="1">
    <source>
        <dbReference type="ARBA" id="ARBA00023015"/>
    </source>
</evidence>
<protein>
    <recommendedName>
        <fullName evidence="5">HTH luxR-type domain-containing protein</fullName>
    </recommendedName>
</protein>
<dbReference type="InterPro" id="IPR036388">
    <property type="entry name" value="WH-like_DNA-bd_sf"/>
</dbReference>
<dbReference type="EMBL" id="QICD01000023">
    <property type="protein sequence ID" value="RNL40950.1"/>
    <property type="molecule type" value="Genomic_DNA"/>
</dbReference>
<dbReference type="SMART" id="SM00421">
    <property type="entry name" value="HTH_LUXR"/>
    <property type="match status" value="1"/>
</dbReference>
<keyword evidence="4" id="KW-0812">Transmembrane</keyword>
<feature type="transmembrane region" description="Helical" evidence="4">
    <location>
        <begin position="100"/>
        <end position="120"/>
    </location>
</feature>
<proteinExistence type="predicted"/>
<feature type="transmembrane region" description="Helical" evidence="4">
    <location>
        <begin position="318"/>
        <end position="338"/>
    </location>
</feature>
<feature type="transmembrane region" description="Helical" evidence="4">
    <location>
        <begin position="233"/>
        <end position="252"/>
    </location>
</feature>
<dbReference type="Gene3D" id="1.10.10.10">
    <property type="entry name" value="Winged helix-like DNA-binding domain superfamily/Winged helix DNA-binding domain"/>
    <property type="match status" value="1"/>
</dbReference>
<dbReference type="GO" id="GO:0003677">
    <property type="term" value="F:DNA binding"/>
    <property type="evidence" value="ECO:0007669"/>
    <property type="project" value="UniProtKB-KW"/>
</dbReference>
<feature type="transmembrane region" description="Helical" evidence="4">
    <location>
        <begin position="69"/>
        <end position="88"/>
    </location>
</feature>
<dbReference type="PRINTS" id="PR00038">
    <property type="entry name" value="HTHLUXR"/>
</dbReference>
<dbReference type="Pfam" id="PF00196">
    <property type="entry name" value="GerE"/>
    <property type="match status" value="1"/>
</dbReference>
<comment type="caution">
    <text evidence="6">The sequence shown here is derived from an EMBL/GenBank/DDBJ whole genome shotgun (WGS) entry which is preliminary data.</text>
</comment>
<evidence type="ECO:0000256" key="3">
    <source>
        <dbReference type="ARBA" id="ARBA00023163"/>
    </source>
</evidence>
<dbReference type="CDD" id="cd06170">
    <property type="entry name" value="LuxR_C_like"/>
    <property type="match status" value="1"/>
</dbReference>
<keyword evidence="7" id="KW-1185">Reference proteome</keyword>
<dbReference type="OrthoDB" id="3174757at2"/>
<accession>A0A3N0B235</accession>
<feature type="transmembrane region" description="Helical" evidence="4">
    <location>
        <begin position="350"/>
        <end position="371"/>
    </location>
</feature>
<dbReference type="PANTHER" id="PTHR44688">
    <property type="entry name" value="DNA-BINDING TRANSCRIPTIONAL ACTIVATOR DEVR_DOSR"/>
    <property type="match status" value="1"/>
</dbReference>
<reference evidence="7" key="1">
    <citation type="submission" date="2018-05" db="EMBL/GenBank/DDBJ databases">
        <title>Genome Sequencing of selected type strains of the family Eggerthellaceae.</title>
        <authorList>
            <person name="Danylec N."/>
            <person name="Stoll D.A."/>
            <person name="Doetsch A."/>
            <person name="Huch M."/>
        </authorList>
    </citation>
    <scope>NUCLEOTIDE SEQUENCE [LARGE SCALE GENOMIC DNA]</scope>
    <source>
        <strain evidence="7">DSM 16106</strain>
    </source>
</reference>
<keyword evidence="4" id="KW-0472">Membrane</keyword>
<dbReference type="PANTHER" id="PTHR44688:SF16">
    <property type="entry name" value="DNA-BINDING TRANSCRIPTIONAL ACTIVATOR DEVR_DOSR"/>
    <property type="match status" value="1"/>
</dbReference>
<feature type="transmembrane region" description="Helical" evidence="4">
    <location>
        <begin position="264"/>
        <end position="284"/>
    </location>
</feature>
<dbReference type="Proteomes" id="UP000278632">
    <property type="component" value="Unassembled WGS sequence"/>
</dbReference>
<dbReference type="GO" id="GO:0006355">
    <property type="term" value="P:regulation of DNA-templated transcription"/>
    <property type="evidence" value="ECO:0007669"/>
    <property type="project" value="InterPro"/>
</dbReference>
<evidence type="ECO:0000256" key="2">
    <source>
        <dbReference type="ARBA" id="ARBA00023125"/>
    </source>
</evidence>
<feature type="transmembrane region" description="Helical" evidence="4">
    <location>
        <begin position="15"/>
        <end position="35"/>
    </location>
</feature>
<keyword evidence="2" id="KW-0238">DNA-binding</keyword>
<dbReference type="AlphaFoldDB" id="A0A3N0B235"/>
<evidence type="ECO:0000313" key="7">
    <source>
        <dbReference type="Proteomes" id="UP000278632"/>
    </source>
</evidence>
<dbReference type="InterPro" id="IPR000792">
    <property type="entry name" value="Tscrpt_reg_LuxR_C"/>
</dbReference>
<evidence type="ECO:0000256" key="4">
    <source>
        <dbReference type="SAM" id="Phobius"/>
    </source>
</evidence>
<feature type="transmembrane region" description="Helical" evidence="4">
    <location>
        <begin position="132"/>
        <end position="150"/>
    </location>
</feature>
<dbReference type="SUPFAM" id="SSF46894">
    <property type="entry name" value="C-terminal effector domain of the bipartite response regulators"/>
    <property type="match status" value="1"/>
</dbReference>
<organism evidence="6 7">
    <name type="scientific">Paraeggerthella hongkongensis</name>
    <dbReference type="NCBI Taxonomy" id="230658"/>
    <lineage>
        <taxon>Bacteria</taxon>
        <taxon>Bacillati</taxon>
        <taxon>Actinomycetota</taxon>
        <taxon>Coriobacteriia</taxon>
        <taxon>Eggerthellales</taxon>
        <taxon>Eggerthellaceae</taxon>
        <taxon>Paraeggerthella</taxon>
    </lineage>
</organism>
<feature type="transmembrane region" description="Helical" evidence="4">
    <location>
        <begin position="290"/>
        <end position="311"/>
    </location>
</feature>
<dbReference type="RefSeq" id="WP_123192703.1">
    <property type="nucleotide sequence ID" value="NZ_QICD01000023.1"/>
</dbReference>
<keyword evidence="3" id="KW-0804">Transcription</keyword>
<keyword evidence="4" id="KW-1133">Transmembrane helix</keyword>
<feature type="transmembrane region" description="Helical" evidence="4">
    <location>
        <begin position="41"/>
        <end position="62"/>
    </location>
</feature>
<gene>
    <name evidence="6" type="ORF">DMP08_09755</name>
</gene>
<dbReference type="InterPro" id="IPR016032">
    <property type="entry name" value="Sig_transdc_resp-reg_C-effctor"/>
</dbReference>
<feature type="domain" description="HTH luxR-type" evidence="5">
    <location>
        <begin position="437"/>
        <end position="499"/>
    </location>
</feature>
<evidence type="ECO:0000313" key="6">
    <source>
        <dbReference type="EMBL" id="RNL40950.1"/>
    </source>
</evidence>
<feature type="transmembrane region" description="Helical" evidence="4">
    <location>
        <begin position="202"/>
        <end position="227"/>
    </location>
</feature>
<sequence>MSINKAKTLMRSLRWYHIGFAFVWAVMFGGLSISADAGGDYGAYRVCQQVCVIAAVLVAMLIERFRMPFPPLCGIAAGLGLGLGALVFHLEFSFGVSLSGFSWVSGMLVGCSAGFFYALWQQFFASEGASRTAIYIPLSAVLSVGLSAIMRVLPDAAQIACAVAVFPVLAAVSLRASLAEIRLPDPHPRMTRALAVSTVRDLWKPVFCTCAIGLVWRLVSALFSVPADASSNAGIAGLALAAAVVLLIELVSDRGFEAMRVYQVLFPLVTGAFMLPSLLGVQYAPVVVGMLLFGFEVLNLLLIVTCAVYASERNVPAVHVYALCVGPTLAFMFVGDILGTRLNPIIAYDFALGVNVLFVCVYALSLVLFLISFRRSRRSSTALQGESIPFDMAVVGASEPLTPAVSLDPEPELSVSTQKEAPDSSDIGLLLDARIEALGLSEPFSKREREVVSLVLRGNNVPGISRKLYISENTTRDHMKSIYRKAGVHSRQELIDLFD</sequence>
<feature type="transmembrane region" description="Helical" evidence="4">
    <location>
        <begin position="156"/>
        <end position="181"/>
    </location>
</feature>
<evidence type="ECO:0000259" key="5">
    <source>
        <dbReference type="PROSITE" id="PS50043"/>
    </source>
</evidence>
<dbReference type="PROSITE" id="PS50043">
    <property type="entry name" value="HTH_LUXR_2"/>
    <property type="match status" value="1"/>
</dbReference>